<protein>
    <submittedName>
        <fullName evidence="3">CPBP family intramembrane metalloprotease</fullName>
    </submittedName>
</protein>
<reference evidence="3 4" key="1">
    <citation type="submission" date="2020-08" db="EMBL/GenBank/DDBJ databases">
        <title>A Genomic Blueprint of the Chicken Gut Microbiome.</title>
        <authorList>
            <person name="Gilroy R."/>
            <person name="Ravi A."/>
            <person name="Getino M."/>
            <person name="Pursley I."/>
            <person name="Horton D.L."/>
            <person name="Alikhan N.-F."/>
            <person name="Baker D."/>
            <person name="Gharbi K."/>
            <person name="Hall N."/>
            <person name="Watson M."/>
            <person name="Adriaenssens E.M."/>
            <person name="Foster-Nyarko E."/>
            <person name="Jarju S."/>
            <person name="Secka A."/>
            <person name="Antonio M."/>
            <person name="Oren A."/>
            <person name="Chaudhuri R."/>
            <person name="La Ragione R.M."/>
            <person name="Hildebrand F."/>
            <person name="Pallen M.J."/>
        </authorList>
    </citation>
    <scope>NUCLEOTIDE SEQUENCE [LARGE SCALE GENOMIC DNA]</scope>
    <source>
        <strain evidence="3 4">Sa2CUA8</strain>
    </source>
</reference>
<keyword evidence="3" id="KW-0482">Metalloprotease</keyword>
<gene>
    <name evidence="3" type="ORF">H9640_13085</name>
</gene>
<feature type="transmembrane region" description="Helical" evidence="1">
    <location>
        <begin position="238"/>
        <end position="259"/>
    </location>
</feature>
<organism evidence="3 4">
    <name type="scientific">Oerskovia gallyi</name>
    <dbReference type="NCBI Taxonomy" id="2762226"/>
    <lineage>
        <taxon>Bacteria</taxon>
        <taxon>Bacillati</taxon>
        <taxon>Actinomycetota</taxon>
        <taxon>Actinomycetes</taxon>
        <taxon>Micrococcales</taxon>
        <taxon>Cellulomonadaceae</taxon>
        <taxon>Oerskovia</taxon>
    </lineage>
</organism>
<sequence>MSRPSTDVALPWSRPTSVLWGATTIVVPYVVAFGLYVYGAVQILSGTASSGSPDASAMAILWGTALVAIALAVVLAARGGVDRVDLGLVRRERSGWWDRLGLFAVAYLFLWVAFQAASFAPVLEQAGSGGGERPVALMVLLYALHAGVAEEILILAVPVAVLTRLRAPGWVQVAVIVVLRGLFHLYYGVPMTVTLVLVWSVLFWLLYSRHRDVWPFVAAHVLYDVVVANSAFGPAGKVVVLLAVATLALGVVRCIRSALTWRRSSR</sequence>
<evidence type="ECO:0000256" key="1">
    <source>
        <dbReference type="SAM" id="Phobius"/>
    </source>
</evidence>
<keyword evidence="1" id="KW-1133">Transmembrane helix</keyword>
<feature type="transmembrane region" description="Helical" evidence="1">
    <location>
        <begin position="59"/>
        <end position="80"/>
    </location>
</feature>
<keyword evidence="3" id="KW-0378">Hydrolase</keyword>
<dbReference type="GO" id="GO:0008237">
    <property type="term" value="F:metallopeptidase activity"/>
    <property type="evidence" value="ECO:0007669"/>
    <property type="project" value="UniProtKB-KW"/>
</dbReference>
<dbReference type="Proteomes" id="UP000633601">
    <property type="component" value="Unassembled WGS sequence"/>
</dbReference>
<dbReference type="Pfam" id="PF02517">
    <property type="entry name" value="Rce1-like"/>
    <property type="match status" value="1"/>
</dbReference>
<name>A0ABR8V3Y2_9CELL</name>
<evidence type="ECO:0000259" key="2">
    <source>
        <dbReference type="Pfam" id="PF02517"/>
    </source>
</evidence>
<keyword evidence="4" id="KW-1185">Reference proteome</keyword>
<dbReference type="RefSeq" id="WP_191791159.1">
    <property type="nucleotide sequence ID" value="NZ_JACSQE010000010.1"/>
</dbReference>
<dbReference type="EMBL" id="JACSQE010000010">
    <property type="protein sequence ID" value="MBD7999489.1"/>
    <property type="molecule type" value="Genomic_DNA"/>
</dbReference>
<evidence type="ECO:0000313" key="4">
    <source>
        <dbReference type="Proteomes" id="UP000633601"/>
    </source>
</evidence>
<keyword evidence="1" id="KW-0812">Transmembrane</keyword>
<evidence type="ECO:0000313" key="3">
    <source>
        <dbReference type="EMBL" id="MBD7999489.1"/>
    </source>
</evidence>
<comment type="caution">
    <text evidence="3">The sequence shown here is derived from an EMBL/GenBank/DDBJ whole genome shotgun (WGS) entry which is preliminary data.</text>
</comment>
<proteinExistence type="predicted"/>
<feature type="domain" description="CAAX prenyl protease 2/Lysostaphin resistance protein A-like" evidence="2">
    <location>
        <begin position="135"/>
        <end position="226"/>
    </location>
</feature>
<feature type="transmembrane region" description="Helical" evidence="1">
    <location>
        <begin position="20"/>
        <end position="38"/>
    </location>
</feature>
<keyword evidence="1" id="KW-0472">Membrane</keyword>
<accession>A0ABR8V3Y2</accession>
<dbReference type="InterPro" id="IPR003675">
    <property type="entry name" value="Rce1/LyrA-like_dom"/>
</dbReference>
<feature type="transmembrane region" description="Helical" evidence="1">
    <location>
        <begin position="135"/>
        <end position="165"/>
    </location>
</feature>
<feature type="transmembrane region" description="Helical" evidence="1">
    <location>
        <begin position="100"/>
        <end position="123"/>
    </location>
</feature>
<keyword evidence="3" id="KW-0645">Protease</keyword>
<feature type="transmembrane region" description="Helical" evidence="1">
    <location>
        <begin position="185"/>
        <end position="206"/>
    </location>
</feature>